<dbReference type="InterPro" id="IPR029044">
    <property type="entry name" value="Nucleotide-diphossugar_trans"/>
</dbReference>
<gene>
    <name evidence="2" type="ORF">K5P26_12120</name>
</gene>
<protein>
    <submittedName>
        <fullName evidence="2">Glycosyl transferase family protein</fullName>
    </submittedName>
</protein>
<sequence length="483" mass="53015">MPSRKRAGRTVDLSTSGLELWVGIVGAELMFFASVGILLFGLDDLLFDLIWLMSPSKRKAADALAGVLPGVIAVFVPAWDEACALPAMLRRTLAAWDGEDFRIYVGCYPNDPSTILAISDLVARDRRLRLVIGSDDGPTTKGANLNHLWNALGEDERAEGMRFSAIVLHDAEDHVHPEELSLYRAHLSRCSMVQIPVVPFVSAGAQWVGGHYADEFAEAHAKELTVRTRLGVPIPSAGVGCAMTRRALSLVAIDRGGEPFRTDSLTEDYELGMIFGAYGLPTAFVDSVGSDGSLIASRGSFPGRIDSAVRQKARWIAGIAFDGWDHIGWPGSRIPNGSRGGGWIARWMLWRDRRPPLAALVLLAAYLGSVVTLAGLAGQAILGWRAPAIGESLRLLVFMGAILLLWRLGMRIHFSARWYGWRQGVLAVPRAFVSNLVAILAARRALVIYWHMLRSGRVVWDKTDHRETESMVEAMYVQRRRPG</sequence>
<dbReference type="Gene3D" id="3.90.550.10">
    <property type="entry name" value="Spore Coat Polysaccharide Biosynthesis Protein SpsA, Chain A"/>
    <property type="match status" value="1"/>
</dbReference>
<dbReference type="GO" id="GO:0016740">
    <property type="term" value="F:transferase activity"/>
    <property type="evidence" value="ECO:0007669"/>
    <property type="project" value="UniProtKB-KW"/>
</dbReference>
<feature type="transmembrane region" description="Helical" evidence="1">
    <location>
        <begin position="357"/>
        <end position="381"/>
    </location>
</feature>
<evidence type="ECO:0000313" key="2">
    <source>
        <dbReference type="EMBL" id="MBY4637885.1"/>
    </source>
</evidence>
<dbReference type="NCBIfam" id="NF011307">
    <property type="entry name" value="PRK14716.1-5"/>
    <property type="match status" value="1"/>
</dbReference>
<evidence type="ECO:0000313" key="3">
    <source>
        <dbReference type="Proteomes" id="UP001166571"/>
    </source>
</evidence>
<accession>A0ABS7MFT3</accession>
<keyword evidence="2" id="KW-0808">Transferase</keyword>
<dbReference type="EMBL" id="JAILXK010000002">
    <property type="protein sequence ID" value="MBY4637885.1"/>
    <property type="molecule type" value="Genomic_DNA"/>
</dbReference>
<dbReference type="SUPFAM" id="SSF53448">
    <property type="entry name" value="Nucleotide-diphospho-sugar transferases"/>
    <property type="match status" value="1"/>
</dbReference>
<keyword evidence="1" id="KW-1133">Transmembrane helix</keyword>
<feature type="transmembrane region" description="Helical" evidence="1">
    <location>
        <begin position="60"/>
        <end position="79"/>
    </location>
</feature>
<dbReference type="Pfam" id="PF13641">
    <property type="entry name" value="Glyco_tranf_2_3"/>
    <property type="match status" value="1"/>
</dbReference>
<dbReference type="Proteomes" id="UP001166571">
    <property type="component" value="Unassembled WGS sequence"/>
</dbReference>
<feature type="transmembrane region" description="Helical" evidence="1">
    <location>
        <begin position="20"/>
        <end position="40"/>
    </location>
</feature>
<name>A0ABS7MFT3_9SPHN</name>
<feature type="transmembrane region" description="Helical" evidence="1">
    <location>
        <begin position="393"/>
        <end position="410"/>
    </location>
</feature>
<keyword evidence="3" id="KW-1185">Reference proteome</keyword>
<reference evidence="2" key="1">
    <citation type="submission" date="2021-08" db="EMBL/GenBank/DDBJ databases">
        <title>Sphingopyxis panaciterrulae sp. nov., isolated from the surface water of the Yellow Sea.</title>
        <authorList>
            <person name="Gao Z."/>
            <person name="Zhang D."/>
            <person name="Zhang A."/>
        </authorList>
    </citation>
    <scope>NUCLEOTIDE SEQUENCE</scope>
    <source>
        <strain evidence="2">XHP0097</strain>
    </source>
</reference>
<evidence type="ECO:0000256" key="1">
    <source>
        <dbReference type="SAM" id="Phobius"/>
    </source>
</evidence>
<feature type="transmembrane region" description="Helical" evidence="1">
    <location>
        <begin position="431"/>
        <end position="452"/>
    </location>
</feature>
<keyword evidence="1" id="KW-0472">Membrane</keyword>
<organism evidence="2 3">
    <name type="scientific">Sphingopyxis jiangsuensis</name>
    <dbReference type="NCBI Taxonomy" id="2871171"/>
    <lineage>
        <taxon>Bacteria</taxon>
        <taxon>Pseudomonadati</taxon>
        <taxon>Pseudomonadota</taxon>
        <taxon>Alphaproteobacteria</taxon>
        <taxon>Sphingomonadales</taxon>
        <taxon>Sphingomonadaceae</taxon>
        <taxon>Sphingopyxis</taxon>
    </lineage>
</organism>
<proteinExistence type="predicted"/>
<keyword evidence="1" id="KW-0812">Transmembrane</keyword>
<comment type="caution">
    <text evidence="2">The sequence shown here is derived from an EMBL/GenBank/DDBJ whole genome shotgun (WGS) entry which is preliminary data.</text>
</comment>